<accession>A0A432ZUC2</accession>
<dbReference type="Proteomes" id="UP000287996">
    <property type="component" value="Unassembled WGS sequence"/>
</dbReference>
<evidence type="ECO:0000313" key="2">
    <source>
        <dbReference type="EMBL" id="RUO81544.1"/>
    </source>
</evidence>
<protein>
    <submittedName>
        <fullName evidence="2">Uncharacterized protein</fullName>
    </submittedName>
</protein>
<evidence type="ECO:0000313" key="3">
    <source>
        <dbReference type="Proteomes" id="UP000287996"/>
    </source>
</evidence>
<sequence>MPKILLLTFILFLINWPAAATADSTQKVLALSTADYTSLRRHCDLLAPYQTYSNKFTGDELYVVGKLELACAMNTEMSYQRQYEKITASINQQANMLRQLIAGTLPQTLVDNRWISDFNKADTPEAQALFLRVYADQYHYQAPPNSSEQLSDIGWTMFWKVKRQISSENVEWLKQQLTQIPWFTISKYGEDASLAAWLIAQHADDDQAWQRKMLEMLDKQRENGEFQPQYYALMKDRVLVNSGKKQVFGSQGRCTSSGRWEPFPVEEPANVDQRRAEMHLEPLANYRKRFRCH</sequence>
<organism evidence="2 3">
    <name type="scientific">Idiomarina tyrosinivorans</name>
    <dbReference type="NCBI Taxonomy" id="1445662"/>
    <lineage>
        <taxon>Bacteria</taxon>
        <taxon>Pseudomonadati</taxon>
        <taxon>Pseudomonadota</taxon>
        <taxon>Gammaproteobacteria</taxon>
        <taxon>Alteromonadales</taxon>
        <taxon>Idiomarinaceae</taxon>
        <taxon>Idiomarina</taxon>
    </lineage>
</organism>
<evidence type="ECO:0000256" key="1">
    <source>
        <dbReference type="SAM" id="SignalP"/>
    </source>
</evidence>
<feature type="signal peptide" evidence="1">
    <location>
        <begin position="1"/>
        <end position="22"/>
    </location>
</feature>
<reference evidence="2 3" key="1">
    <citation type="journal article" date="2011" name="Front. Microbiol.">
        <title>Genomic signatures of strain selection and enhancement in Bacillus atrophaeus var. globigii, a historical biowarfare simulant.</title>
        <authorList>
            <person name="Gibbons H.S."/>
            <person name="Broomall S.M."/>
            <person name="McNew L.A."/>
            <person name="Daligault H."/>
            <person name="Chapman C."/>
            <person name="Bruce D."/>
            <person name="Karavis M."/>
            <person name="Krepps M."/>
            <person name="McGregor P.A."/>
            <person name="Hong C."/>
            <person name="Park K.H."/>
            <person name="Akmal A."/>
            <person name="Feldman A."/>
            <person name="Lin J.S."/>
            <person name="Chang W.E."/>
            <person name="Higgs B.W."/>
            <person name="Demirev P."/>
            <person name="Lindquist J."/>
            <person name="Liem A."/>
            <person name="Fochler E."/>
            <person name="Read T.D."/>
            <person name="Tapia R."/>
            <person name="Johnson S."/>
            <person name="Bishop-Lilly K.A."/>
            <person name="Detter C."/>
            <person name="Han C."/>
            <person name="Sozhamannan S."/>
            <person name="Rosenzweig C.N."/>
            <person name="Skowronski E.W."/>
        </authorList>
    </citation>
    <scope>NUCLEOTIDE SEQUENCE [LARGE SCALE GENOMIC DNA]</scope>
    <source>
        <strain evidence="2 3">CC-PW-9</strain>
    </source>
</reference>
<gene>
    <name evidence="2" type="ORF">CWI84_01955</name>
</gene>
<keyword evidence="1" id="KW-0732">Signal</keyword>
<feature type="chain" id="PRO_5019348934" evidence="1">
    <location>
        <begin position="23"/>
        <end position="293"/>
    </location>
</feature>
<comment type="caution">
    <text evidence="2">The sequence shown here is derived from an EMBL/GenBank/DDBJ whole genome shotgun (WGS) entry which is preliminary data.</text>
</comment>
<dbReference type="Pfam" id="PF20329">
    <property type="entry name" value="DUF6624"/>
    <property type="match status" value="1"/>
</dbReference>
<proteinExistence type="predicted"/>
<dbReference type="InterPro" id="IPR046732">
    <property type="entry name" value="DUF6624"/>
</dbReference>
<name>A0A432ZUC2_9GAMM</name>
<dbReference type="AlphaFoldDB" id="A0A432ZUC2"/>
<dbReference type="EMBL" id="PIQH01000001">
    <property type="protein sequence ID" value="RUO81544.1"/>
    <property type="molecule type" value="Genomic_DNA"/>
</dbReference>
<keyword evidence="3" id="KW-1185">Reference proteome</keyword>